<dbReference type="EMBL" id="VDES01000003">
    <property type="protein sequence ID" value="MBA1375812.1"/>
    <property type="molecule type" value="Genomic_DNA"/>
</dbReference>
<dbReference type="RefSeq" id="WP_181268242.1">
    <property type="nucleotide sequence ID" value="NZ_BAAAGB010000001.1"/>
</dbReference>
<dbReference type="Proteomes" id="UP000589292">
    <property type="component" value="Unassembled WGS sequence"/>
</dbReference>
<evidence type="ECO:0008006" key="3">
    <source>
        <dbReference type="Google" id="ProtNLM"/>
    </source>
</evidence>
<organism evidence="1 2">
    <name type="scientific">Sphingomonas ursincola</name>
    <dbReference type="NCBI Taxonomy" id="56361"/>
    <lineage>
        <taxon>Bacteria</taxon>
        <taxon>Pseudomonadati</taxon>
        <taxon>Pseudomonadota</taxon>
        <taxon>Alphaproteobacteria</taxon>
        <taxon>Sphingomonadales</taxon>
        <taxon>Sphingomonadaceae</taxon>
        <taxon>Sphingomonas</taxon>
    </lineage>
</organism>
<evidence type="ECO:0000313" key="2">
    <source>
        <dbReference type="Proteomes" id="UP000589292"/>
    </source>
</evidence>
<accession>A0A7V8RG76</accession>
<keyword evidence="2" id="KW-1185">Reference proteome</keyword>
<evidence type="ECO:0000313" key="1">
    <source>
        <dbReference type="EMBL" id="MBA1375812.1"/>
    </source>
</evidence>
<gene>
    <name evidence="1" type="ORF">FG486_15820</name>
</gene>
<comment type="caution">
    <text evidence="1">The sequence shown here is derived from an EMBL/GenBank/DDBJ whole genome shotgun (WGS) entry which is preliminary data.</text>
</comment>
<proteinExistence type="predicted"/>
<dbReference type="AlphaFoldDB" id="A0A7V8RG76"/>
<name>A0A7V8RG76_9SPHN</name>
<sequence>MQSDDPIVHWLSELAAKIDAPLQSKIFRKKTSEFQIGVQLYRSRSSCHFYVEFKIYHSGISSFGKPTKDNFPILDRRLYSTHPVPGDKAPADFVIGRENGDRLASLRENLISQGTELFSSIRSLEDLCAYYKGELPGVFIEESERSAGQAFWIPKIEGYLSERSNGVLRA</sequence>
<protein>
    <recommendedName>
        <fullName evidence="3">DUF4304 domain-containing protein</fullName>
    </recommendedName>
</protein>
<reference evidence="1 2" key="1">
    <citation type="journal article" date="1994" name="Int. J. Syst. Bacteriol.">
        <title>Phylogenetic positions of novel aerobic, bacteriochlorophyll a-containing bacteria and description of Roseococcus thiosulfatophilus gen. nov., sp. nov., Erythromicrobium ramosum gen. nov., sp. nov., and Erythrobacter litoralis sp. nov.</title>
        <authorList>
            <person name="Yurkov V."/>
            <person name="Stackebrandt E."/>
            <person name="Holmes A."/>
            <person name="Fuerst J.A."/>
            <person name="Hugenholtz P."/>
            <person name="Golecki J."/>
            <person name="Gad'on N."/>
            <person name="Gorlenko V.M."/>
            <person name="Kompantseva E.I."/>
            <person name="Drews G."/>
        </authorList>
    </citation>
    <scope>NUCLEOTIDE SEQUENCE [LARGE SCALE GENOMIC DNA]</scope>
    <source>
        <strain evidence="1 2">KR-99</strain>
    </source>
</reference>